<accession>U2VCL9</accession>
<feature type="domain" description="HMA" evidence="2">
    <location>
        <begin position="58"/>
        <end position="122"/>
    </location>
</feature>
<evidence type="ECO:0000313" key="3">
    <source>
        <dbReference type="EMBL" id="ERL10311.1"/>
    </source>
</evidence>
<evidence type="ECO:0000256" key="1">
    <source>
        <dbReference type="ARBA" id="ARBA00022723"/>
    </source>
</evidence>
<dbReference type="Pfam" id="PF00403">
    <property type="entry name" value="HMA"/>
    <property type="match status" value="1"/>
</dbReference>
<gene>
    <name evidence="3" type="ORF">HMPREF1316_2449</name>
</gene>
<dbReference type="EMBL" id="AWEZ01000013">
    <property type="protein sequence ID" value="ERL10311.1"/>
    <property type="molecule type" value="Genomic_DNA"/>
</dbReference>
<dbReference type="eggNOG" id="COG2608">
    <property type="taxonomic scope" value="Bacteria"/>
</dbReference>
<dbReference type="InterPro" id="IPR017969">
    <property type="entry name" value="Heavy-metal-associated_CS"/>
</dbReference>
<dbReference type="STRING" id="1125712.HMPREF1316_2449"/>
<dbReference type="Gene3D" id="3.30.70.100">
    <property type="match status" value="1"/>
</dbReference>
<organism evidence="3 4">
    <name type="scientific">Olsenella profusa F0195</name>
    <dbReference type="NCBI Taxonomy" id="1125712"/>
    <lineage>
        <taxon>Bacteria</taxon>
        <taxon>Bacillati</taxon>
        <taxon>Actinomycetota</taxon>
        <taxon>Coriobacteriia</taxon>
        <taxon>Coriobacteriales</taxon>
        <taxon>Atopobiaceae</taxon>
        <taxon>Olsenella</taxon>
    </lineage>
</organism>
<dbReference type="Proteomes" id="UP000016638">
    <property type="component" value="Unassembled WGS sequence"/>
</dbReference>
<reference evidence="3 4" key="1">
    <citation type="submission" date="2013-08" db="EMBL/GenBank/DDBJ databases">
        <authorList>
            <person name="Durkin A.S."/>
            <person name="Haft D.R."/>
            <person name="McCorrison J."/>
            <person name="Torralba M."/>
            <person name="Gillis M."/>
            <person name="Haft D.H."/>
            <person name="Methe B."/>
            <person name="Sutton G."/>
            <person name="Nelson K.E."/>
        </authorList>
    </citation>
    <scope>NUCLEOTIDE SEQUENCE [LARGE SCALE GENOMIC DNA]</scope>
    <source>
        <strain evidence="3 4">F0195</strain>
    </source>
</reference>
<dbReference type="InterPro" id="IPR036163">
    <property type="entry name" value="HMA_dom_sf"/>
</dbReference>
<evidence type="ECO:0000259" key="2">
    <source>
        <dbReference type="PROSITE" id="PS50846"/>
    </source>
</evidence>
<dbReference type="OrthoDB" id="9813965at2"/>
<dbReference type="PROSITE" id="PS01047">
    <property type="entry name" value="HMA_1"/>
    <property type="match status" value="1"/>
</dbReference>
<dbReference type="AlphaFoldDB" id="U2VCL9"/>
<dbReference type="GO" id="GO:0046872">
    <property type="term" value="F:metal ion binding"/>
    <property type="evidence" value="ECO:0007669"/>
    <property type="project" value="UniProtKB-KW"/>
</dbReference>
<name>U2VCL9_9ACTN</name>
<dbReference type="PROSITE" id="PS50846">
    <property type="entry name" value="HMA_2"/>
    <property type="match status" value="1"/>
</dbReference>
<keyword evidence="1" id="KW-0479">Metal-binding</keyword>
<protein>
    <submittedName>
        <fullName evidence="3">Heavy metal-associated domain protein</fullName>
    </submittedName>
</protein>
<dbReference type="CDD" id="cd00371">
    <property type="entry name" value="HMA"/>
    <property type="match status" value="1"/>
</dbReference>
<comment type="caution">
    <text evidence="3">The sequence shown here is derived from an EMBL/GenBank/DDBJ whole genome shotgun (WGS) entry which is preliminary data.</text>
</comment>
<dbReference type="SUPFAM" id="SSF55008">
    <property type="entry name" value="HMA, heavy metal-associated domain"/>
    <property type="match status" value="1"/>
</dbReference>
<proteinExistence type="predicted"/>
<evidence type="ECO:0000313" key="4">
    <source>
        <dbReference type="Proteomes" id="UP000016638"/>
    </source>
</evidence>
<dbReference type="PATRIC" id="fig|1125712.3.peg.363"/>
<sequence>MLANAIIIAAVIAIVILGIRRIVGTATGTRDCCSGDRRGGRAFRATRVRDRDESHYPYVTDLRISGMSCESCATRVARALDSVAGTWATVDLSSRTAHVRSKTPIDLDAYRSVVSEAGYRVVV</sequence>
<dbReference type="RefSeq" id="WP_021725189.1">
    <property type="nucleotide sequence ID" value="NZ_AWEZ01000013.1"/>
</dbReference>
<keyword evidence="4" id="KW-1185">Reference proteome</keyword>
<dbReference type="InterPro" id="IPR006121">
    <property type="entry name" value="HMA_dom"/>
</dbReference>